<keyword evidence="1" id="KW-0732">Signal</keyword>
<protein>
    <submittedName>
        <fullName evidence="2">Uncharacterized protein</fullName>
    </submittedName>
</protein>
<feature type="signal peptide" evidence="1">
    <location>
        <begin position="1"/>
        <end position="26"/>
    </location>
</feature>
<evidence type="ECO:0000313" key="3">
    <source>
        <dbReference type="Proteomes" id="UP000315010"/>
    </source>
</evidence>
<evidence type="ECO:0000256" key="1">
    <source>
        <dbReference type="SAM" id="SignalP"/>
    </source>
</evidence>
<sequence precursor="true">MRQSTTTMSYLLLTKILALNSIVASAESSVPFRSQIALVPSTTSTQIEIAKIDISRVV</sequence>
<proteinExistence type="predicted"/>
<accession>A0A5C5YVZ0</accession>
<dbReference type="RefSeq" id="WP_419193776.1">
    <property type="nucleotide sequence ID" value="NZ_SJPJ01000001.1"/>
</dbReference>
<comment type="caution">
    <text evidence="2">The sequence shown here is derived from an EMBL/GenBank/DDBJ whole genome shotgun (WGS) entry which is preliminary data.</text>
</comment>
<dbReference type="EMBL" id="SJPJ01000001">
    <property type="protein sequence ID" value="TWT78803.1"/>
    <property type="molecule type" value="Genomic_DNA"/>
</dbReference>
<keyword evidence="3" id="KW-1185">Reference proteome</keyword>
<dbReference type="AlphaFoldDB" id="A0A5C5YVZ0"/>
<gene>
    <name evidence="2" type="ORF">CA13_02000</name>
</gene>
<organism evidence="2 3">
    <name type="scientific">Novipirellula herctigrandis</name>
    <dbReference type="NCBI Taxonomy" id="2527986"/>
    <lineage>
        <taxon>Bacteria</taxon>
        <taxon>Pseudomonadati</taxon>
        <taxon>Planctomycetota</taxon>
        <taxon>Planctomycetia</taxon>
        <taxon>Pirellulales</taxon>
        <taxon>Pirellulaceae</taxon>
        <taxon>Novipirellula</taxon>
    </lineage>
</organism>
<evidence type="ECO:0000313" key="2">
    <source>
        <dbReference type="EMBL" id="TWT78803.1"/>
    </source>
</evidence>
<dbReference type="Proteomes" id="UP000315010">
    <property type="component" value="Unassembled WGS sequence"/>
</dbReference>
<name>A0A5C5YVZ0_9BACT</name>
<feature type="chain" id="PRO_5023027331" evidence="1">
    <location>
        <begin position="27"/>
        <end position="58"/>
    </location>
</feature>
<reference evidence="2 3" key="1">
    <citation type="submission" date="2019-02" db="EMBL/GenBank/DDBJ databases">
        <title>Deep-cultivation of Planctomycetes and their phenomic and genomic characterization uncovers novel biology.</title>
        <authorList>
            <person name="Wiegand S."/>
            <person name="Jogler M."/>
            <person name="Boedeker C."/>
            <person name="Pinto D."/>
            <person name="Vollmers J."/>
            <person name="Rivas-Marin E."/>
            <person name="Kohn T."/>
            <person name="Peeters S.H."/>
            <person name="Heuer A."/>
            <person name="Rast P."/>
            <person name="Oberbeckmann S."/>
            <person name="Bunk B."/>
            <person name="Jeske O."/>
            <person name="Meyerdierks A."/>
            <person name="Storesund J.E."/>
            <person name="Kallscheuer N."/>
            <person name="Luecker S."/>
            <person name="Lage O.M."/>
            <person name="Pohl T."/>
            <person name="Merkel B.J."/>
            <person name="Hornburger P."/>
            <person name="Mueller R.-W."/>
            <person name="Bruemmer F."/>
            <person name="Labrenz M."/>
            <person name="Spormann A.M."/>
            <person name="Op Den Camp H."/>
            <person name="Overmann J."/>
            <person name="Amann R."/>
            <person name="Jetten M.S.M."/>
            <person name="Mascher T."/>
            <person name="Medema M.H."/>
            <person name="Devos D.P."/>
            <person name="Kaster A.-K."/>
            <person name="Ovreas L."/>
            <person name="Rohde M."/>
            <person name="Galperin M.Y."/>
            <person name="Jogler C."/>
        </authorList>
    </citation>
    <scope>NUCLEOTIDE SEQUENCE [LARGE SCALE GENOMIC DNA]</scope>
    <source>
        <strain evidence="2 3">CA13</strain>
    </source>
</reference>